<evidence type="ECO:0000313" key="2">
    <source>
        <dbReference type="EMBL" id="WBW75095.1"/>
    </source>
</evidence>
<keyword evidence="3" id="KW-1185">Reference proteome</keyword>
<name>A0AAF0AYJ7_9SCHI</name>
<dbReference type="PANTHER" id="PTHR28271:SF1">
    <property type="entry name" value="LARGE RIBOSOMAL SUBUNIT PROTEIN ML60"/>
    <property type="match status" value="1"/>
</dbReference>
<evidence type="ECO:0000256" key="1">
    <source>
        <dbReference type="PIRNR" id="PIRNR002216"/>
    </source>
</evidence>
<dbReference type="RefSeq" id="XP_056039338.1">
    <property type="nucleotide sequence ID" value="XM_056183200.1"/>
</dbReference>
<dbReference type="GO" id="GO:0003735">
    <property type="term" value="F:structural constituent of ribosome"/>
    <property type="evidence" value="ECO:0007669"/>
    <property type="project" value="UniProtKB-UniRule"/>
</dbReference>
<comment type="subunit">
    <text evidence="1">Component of the mitochondrial large ribosomal subunit.</text>
</comment>
<proteinExistence type="predicted"/>
<organism evidence="2 3">
    <name type="scientific">Schizosaccharomyces osmophilus</name>
    <dbReference type="NCBI Taxonomy" id="2545709"/>
    <lineage>
        <taxon>Eukaryota</taxon>
        <taxon>Fungi</taxon>
        <taxon>Dikarya</taxon>
        <taxon>Ascomycota</taxon>
        <taxon>Taphrinomycotina</taxon>
        <taxon>Schizosaccharomycetes</taxon>
        <taxon>Schizosaccharomycetales</taxon>
        <taxon>Schizosaccharomycetaceae</taxon>
        <taxon>Schizosaccharomyces</taxon>
    </lineage>
</organism>
<sequence length="115" mass="13178">MFGPFRSTLARLGGLVKKDPWRLSHNRKYRLRQRLRGVDQVVDVLRSALSKQNESVHAIESFAATNPKESEMTPKDKYTVFTRKTQGSGPGGFRKSIHKVPKWTKITHRTNPEGF</sequence>
<dbReference type="AlphaFoldDB" id="A0AAF0AYJ7"/>
<dbReference type="EMBL" id="CP115613">
    <property type="protein sequence ID" value="WBW75095.1"/>
    <property type="molecule type" value="Genomic_DNA"/>
</dbReference>
<reference evidence="2 3" key="1">
    <citation type="journal article" date="2023" name="G3 (Bethesda)">
        <title>A high-quality reference genome for the fission yeast Schizosaccharomyces osmophilus.</title>
        <authorList>
            <person name="Jia G.S."/>
            <person name="Zhang W.C."/>
            <person name="Liang Y."/>
            <person name="Liu X.H."/>
            <person name="Rhind N."/>
            <person name="Pidoux A."/>
            <person name="Brysch-Herzberg M."/>
            <person name="Du L.L."/>
        </authorList>
    </citation>
    <scope>NUCLEOTIDE SEQUENCE [LARGE SCALE GENOMIC DNA]</scope>
    <source>
        <strain evidence="2 3">CBS 15793</strain>
    </source>
</reference>
<evidence type="ECO:0000313" key="3">
    <source>
        <dbReference type="Proteomes" id="UP001212411"/>
    </source>
</evidence>
<dbReference type="PANTHER" id="PTHR28271">
    <property type="entry name" value="54S RIBOSOMAL PROTEIN L31, MITOCHONDRIAL"/>
    <property type="match status" value="1"/>
</dbReference>
<protein>
    <recommendedName>
        <fullName evidence="1">Large ribosomal subunit protein mL60</fullName>
    </recommendedName>
</protein>
<dbReference type="InterPro" id="IPR016340">
    <property type="entry name" value="Ribosomal_mL60"/>
</dbReference>
<comment type="subcellular location">
    <subcellularLocation>
        <location evidence="1">Mitochondrion</location>
    </subcellularLocation>
</comment>
<dbReference type="GeneID" id="80877889"/>
<keyword evidence="1 2" id="KW-0689">Ribosomal protein</keyword>
<keyword evidence="1" id="KW-0687">Ribonucleoprotein</keyword>
<keyword evidence="1" id="KW-0496">Mitochondrion</keyword>
<dbReference type="GO" id="GO:0005762">
    <property type="term" value="C:mitochondrial large ribosomal subunit"/>
    <property type="evidence" value="ECO:0007669"/>
    <property type="project" value="UniProtKB-UniRule"/>
</dbReference>
<gene>
    <name evidence="2" type="primary">mrpl31</name>
    <name evidence="2" type="ORF">SOMG_04414</name>
</gene>
<dbReference type="KEGG" id="som:SOMG_04414"/>
<dbReference type="GO" id="GO:0032543">
    <property type="term" value="P:mitochondrial translation"/>
    <property type="evidence" value="ECO:0007669"/>
    <property type="project" value="UniProtKB-UniRule"/>
</dbReference>
<accession>A0AAF0AYJ7</accession>
<dbReference type="Pfam" id="PF09784">
    <property type="entry name" value="L31"/>
    <property type="match status" value="1"/>
</dbReference>
<dbReference type="PIRSF" id="PIRSF002216">
    <property type="entry name" value="MRPL31_prd"/>
    <property type="match status" value="1"/>
</dbReference>
<dbReference type="Proteomes" id="UP001212411">
    <property type="component" value="Chromosome 3"/>
</dbReference>